<accession>A0A2W4ZFU1</accession>
<evidence type="ECO:0000256" key="1">
    <source>
        <dbReference type="ARBA" id="ARBA00004117"/>
    </source>
</evidence>
<dbReference type="EMBL" id="QFNF01000001">
    <property type="protein sequence ID" value="PZO81160.1"/>
    <property type="molecule type" value="Genomic_DNA"/>
</dbReference>
<dbReference type="PANTHER" id="PTHR30033:SF2">
    <property type="entry name" value="FLAGELLAR HOOK PROTEIN"/>
    <property type="match status" value="1"/>
</dbReference>
<evidence type="ECO:0000256" key="6">
    <source>
        <dbReference type="ARBA" id="ARBA00023143"/>
    </source>
</evidence>
<feature type="domain" description="Flagellar hook-associated protein FlgK helical" evidence="10">
    <location>
        <begin position="92"/>
        <end position="318"/>
    </location>
</feature>
<protein>
    <recommendedName>
        <fullName evidence="4 7">Flagellar hook-associated protein 1</fullName>
        <shortName evidence="7">HAP1</shortName>
    </recommendedName>
</protein>
<evidence type="ECO:0000259" key="10">
    <source>
        <dbReference type="Pfam" id="PF22638"/>
    </source>
</evidence>
<comment type="subcellular location">
    <subcellularLocation>
        <location evidence="1">Bacterial flagellum basal body</location>
    </subcellularLocation>
    <subcellularLocation>
        <location evidence="2 7">Secreted</location>
    </subcellularLocation>
</comment>
<reference evidence="11 12" key="1">
    <citation type="submission" date="2017-08" db="EMBL/GenBank/DDBJ databases">
        <title>Infants hospitalized years apart are colonized by the same room-sourced microbial strains.</title>
        <authorList>
            <person name="Brooks B."/>
            <person name="Olm M.R."/>
            <person name="Firek B.A."/>
            <person name="Baker R."/>
            <person name="Thomas B.C."/>
            <person name="Morowitz M.J."/>
            <person name="Banfield J.F."/>
        </authorList>
    </citation>
    <scope>NUCLEOTIDE SEQUENCE [LARGE SCALE GENOMIC DNA]</scope>
    <source>
        <strain evidence="11">S2_018_000_R3_110</strain>
    </source>
</reference>
<dbReference type="GO" id="GO:0009425">
    <property type="term" value="C:bacterial-type flagellum basal body"/>
    <property type="evidence" value="ECO:0007669"/>
    <property type="project" value="UniProtKB-SubCell"/>
</dbReference>
<evidence type="ECO:0000256" key="4">
    <source>
        <dbReference type="ARBA" id="ARBA00016244"/>
    </source>
</evidence>
<keyword evidence="11" id="KW-0969">Cilium</keyword>
<dbReference type="Pfam" id="PF00460">
    <property type="entry name" value="Flg_bb_rod"/>
    <property type="match status" value="1"/>
</dbReference>
<evidence type="ECO:0000256" key="3">
    <source>
        <dbReference type="ARBA" id="ARBA00009677"/>
    </source>
</evidence>
<organism evidence="11 12">
    <name type="scientific">Sphingomonas hengshuiensis</name>
    <dbReference type="NCBI Taxonomy" id="1609977"/>
    <lineage>
        <taxon>Bacteria</taxon>
        <taxon>Pseudomonadati</taxon>
        <taxon>Pseudomonadota</taxon>
        <taxon>Alphaproteobacteria</taxon>
        <taxon>Sphingomonadales</taxon>
        <taxon>Sphingomonadaceae</taxon>
        <taxon>Sphingomonas</taxon>
    </lineage>
</organism>
<keyword evidence="11" id="KW-0966">Cell projection</keyword>
<dbReference type="Pfam" id="PF06429">
    <property type="entry name" value="Flg_bbr_C"/>
    <property type="match status" value="1"/>
</dbReference>
<dbReference type="GO" id="GO:0005198">
    <property type="term" value="F:structural molecule activity"/>
    <property type="evidence" value="ECO:0007669"/>
    <property type="project" value="UniProtKB-UniRule"/>
</dbReference>
<evidence type="ECO:0000256" key="2">
    <source>
        <dbReference type="ARBA" id="ARBA00004613"/>
    </source>
</evidence>
<sequence length="442" mass="45623">MSDLLSIGASGVRAYQSALTTTSDNIANAGTTGYVRRTTSLAEVGVGSSRQITGSGVTVTGIARAADMFRSAEVRQSSSDVARSDGGIVWLERIEDALGSRALTDRMTGFFNTATTLSADPSADAPRRAMLESAESVAQSFSGTVGALDAASDNLDLTANDAVAKLSNGAAVLARINDGLARVSRGSTGEAQLLDQRDRMLDEMSELTDLDVRFDAVGRVTVRAGGGDGPLLVHGIEASAVRFGRDDADMPVFTTMRGGQESVLTPRGGALAGMVDGAQRINAMRGEVVALATAFVDGVNGAFEAGEDANGDPGTAMFAIDADGRVTRAIDDPTKIAAATVGKGARDSGNLTVLADARRVGAFEGKAVTLQSSNGSALAARKTIAEAQGAIRDSAVDARDASAGVNLDQEAVNLMKFQQAYQASSRVIQVARETFDTLFAIR</sequence>
<keyword evidence="5 7" id="KW-0964">Secreted</keyword>
<dbReference type="InterPro" id="IPR001444">
    <property type="entry name" value="Flag_bb_rod_N"/>
</dbReference>
<keyword evidence="6 7" id="KW-0975">Bacterial flagellum</keyword>
<dbReference type="GO" id="GO:0009424">
    <property type="term" value="C:bacterial-type flagellum hook"/>
    <property type="evidence" value="ECO:0007669"/>
    <property type="project" value="UniProtKB-UniRule"/>
</dbReference>
<evidence type="ECO:0000256" key="5">
    <source>
        <dbReference type="ARBA" id="ARBA00022525"/>
    </source>
</evidence>
<dbReference type="PANTHER" id="PTHR30033">
    <property type="entry name" value="FLAGELLAR HOOK-ASSOCIATED PROTEIN 1"/>
    <property type="match status" value="1"/>
</dbReference>
<gene>
    <name evidence="7 11" type="primary">flgK</name>
    <name evidence="11" type="ORF">DI632_00910</name>
</gene>
<comment type="caution">
    <text evidence="11">The sequence shown here is derived from an EMBL/GenBank/DDBJ whole genome shotgun (WGS) entry which is preliminary data.</text>
</comment>
<dbReference type="PRINTS" id="PR01005">
    <property type="entry name" value="FLGHOOKAP1"/>
</dbReference>
<dbReference type="NCBIfam" id="TIGR02492">
    <property type="entry name" value="flgK_ends"/>
    <property type="match status" value="1"/>
</dbReference>
<dbReference type="SUPFAM" id="SSF64518">
    <property type="entry name" value="Phase 1 flagellin"/>
    <property type="match status" value="1"/>
</dbReference>
<evidence type="ECO:0000313" key="11">
    <source>
        <dbReference type="EMBL" id="PZO81160.1"/>
    </source>
</evidence>
<comment type="similarity">
    <text evidence="3 7">Belongs to the flagella basal body rod proteins family.</text>
</comment>
<feature type="domain" description="Flagellar basal body rod protein N-terminal" evidence="8">
    <location>
        <begin position="7"/>
        <end position="34"/>
    </location>
</feature>
<evidence type="ECO:0000259" key="8">
    <source>
        <dbReference type="Pfam" id="PF00460"/>
    </source>
</evidence>
<keyword evidence="11" id="KW-0282">Flagellum</keyword>
<dbReference type="InterPro" id="IPR002371">
    <property type="entry name" value="FlgK"/>
</dbReference>
<dbReference type="InterPro" id="IPR010930">
    <property type="entry name" value="Flg_bb/hook_C_dom"/>
</dbReference>
<name>A0A2W4ZFU1_9SPHN</name>
<dbReference type="Proteomes" id="UP000248614">
    <property type="component" value="Unassembled WGS sequence"/>
</dbReference>
<evidence type="ECO:0000313" key="12">
    <source>
        <dbReference type="Proteomes" id="UP000248614"/>
    </source>
</evidence>
<evidence type="ECO:0000259" key="9">
    <source>
        <dbReference type="Pfam" id="PF06429"/>
    </source>
</evidence>
<dbReference type="AlphaFoldDB" id="A0A2W4ZFU1"/>
<evidence type="ECO:0000256" key="7">
    <source>
        <dbReference type="RuleBase" id="RU362065"/>
    </source>
</evidence>
<dbReference type="GO" id="GO:0044780">
    <property type="term" value="P:bacterial-type flagellum assembly"/>
    <property type="evidence" value="ECO:0007669"/>
    <property type="project" value="InterPro"/>
</dbReference>
<proteinExistence type="inferred from homology"/>
<dbReference type="GO" id="GO:0005576">
    <property type="term" value="C:extracellular region"/>
    <property type="evidence" value="ECO:0007669"/>
    <property type="project" value="UniProtKB-SubCell"/>
</dbReference>
<feature type="domain" description="Flagellar basal-body/hook protein C-terminal" evidence="9">
    <location>
        <begin position="402"/>
        <end position="438"/>
    </location>
</feature>
<dbReference type="Pfam" id="PF22638">
    <property type="entry name" value="FlgK_D1"/>
    <property type="match status" value="1"/>
</dbReference>
<dbReference type="InterPro" id="IPR053927">
    <property type="entry name" value="FlgK_helical"/>
</dbReference>